<reference evidence="2 3" key="1">
    <citation type="submission" date="2013-06" db="EMBL/GenBank/DDBJ databases">
        <authorList>
            <person name="Weinstock G."/>
            <person name="Sodergren E."/>
            <person name="Lobos E.A."/>
            <person name="Fulton L."/>
            <person name="Fulton R."/>
            <person name="Courtney L."/>
            <person name="Fronick C."/>
            <person name="O'Laughlin M."/>
            <person name="Godfrey J."/>
            <person name="Wilson R.M."/>
            <person name="Miner T."/>
            <person name="Farmer C."/>
            <person name="Delehaunty K."/>
            <person name="Cordes M."/>
            <person name="Minx P."/>
            <person name="Tomlinson C."/>
            <person name="Chen J."/>
            <person name="Wollam A."/>
            <person name="Pepin K.H."/>
            <person name="Bhonagiri V."/>
            <person name="Zhang X."/>
            <person name="Warren W."/>
            <person name="Mitreva M."/>
            <person name="Mardis E.R."/>
            <person name="Wilson R.K."/>
        </authorList>
    </citation>
    <scope>NUCLEOTIDE SEQUENCE [LARGE SCALE GENOMIC DNA]</scope>
    <source>
        <strain evidence="2 3">F0510</strain>
    </source>
</reference>
<evidence type="ECO:0000313" key="3">
    <source>
        <dbReference type="Proteomes" id="UP000016498"/>
    </source>
</evidence>
<gene>
    <name evidence="2" type="ORF">HMPREF1549_01012</name>
</gene>
<dbReference type="EMBL" id="AWSD01000100">
    <property type="protein sequence ID" value="ERH20817.1"/>
    <property type="molecule type" value="Genomic_DNA"/>
</dbReference>
<feature type="region of interest" description="Disordered" evidence="1">
    <location>
        <begin position="1"/>
        <end position="20"/>
    </location>
</feature>
<dbReference type="PATRIC" id="fig|1227262.3.peg.819"/>
<evidence type="ECO:0000256" key="1">
    <source>
        <dbReference type="SAM" id="MobiDB-lite"/>
    </source>
</evidence>
<accession>U1RQV9</accession>
<protein>
    <submittedName>
        <fullName evidence="2">Uncharacterized protein</fullName>
    </submittedName>
</protein>
<name>U1RQV9_9ACTO</name>
<dbReference type="AlphaFoldDB" id="U1RQV9"/>
<proteinExistence type="predicted"/>
<dbReference type="Proteomes" id="UP000016498">
    <property type="component" value="Unassembled WGS sequence"/>
</dbReference>
<evidence type="ECO:0000313" key="2">
    <source>
        <dbReference type="EMBL" id="ERH20817.1"/>
    </source>
</evidence>
<organism evidence="2 3">
    <name type="scientific">Actinomyces johnsonii F0510</name>
    <dbReference type="NCBI Taxonomy" id="1227262"/>
    <lineage>
        <taxon>Bacteria</taxon>
        <taxon>Bacillati</taxon>
        <taxon>Actinomycetota</taxon>
        <taxon>Actinomycetes</taxon>
        <taxon>Actinomycetales</taxon>
        <taxon>Actinomycetaceae</taxon>
        <taxon>Actinomyces</taxon>
    </lineage>
</organism>
<comment type="caution">
    <text evidence="2">The sequence shown here is derived from an EMBL/GenBank/DDBJ whole genome shotgun (WGS) entry which is preliminary data.</text>
</comment>
<dbReference type="HOGENOM" id="CLU_055245_0_0_11"/>
<sequence length="431" mass="45118">MMAPLLTQWAPSDPQEVPMAQDASQRWNRTDGVLIAPGTTPEAVADAFAARGVVVRLEWFPATTHLLSLTLMTDVEGRVAVTPPSRGGVVPGPRVSELVESLAREFTADVAVGPATFNALPDDVELPVVSHHGSASAHTVVVSPMSAYMVPLQATLLERPLAVASAPSLDRRIVMYSGEGTDLGTFGWDEESLPALVLTSDAEDMSIRAIPTGDPEDDAVFSWGMTSRYVWGGVEEPGPALKSLVDELLADLTDASGIVDAVPGADLEAATAAIVQPGVDGFAAMLQALGLPDWVLEVLTGRLAPVEVPGVVVHEPRGLSNAVGRSVGLLLADPSTPGSAFWQGYVRTVTDKPWAVRGAALVEAGLGGALLGAAVRRRRSTGSLPGGIAAMGAFLLVDAITEVSLASWTRHRELRRRADEEMALVAEELGA</sequence>